<evidence type="ECO:0000256" key="4">
    <source>
        <dbReference type="ARBA" id="ARBA00022692"/>
    </source>
</evidence>
<feature type="transmembrane region" description="Helical" evidence="9">
    <location>
        <begin position="425"/>
        <end position="446"/>
    </location>
</feature>
<feature type="domain" description="ABC transporter" evidence="10">
    <location>
        <begin position="50"/>
        <end position="296"/>
    </location>
</feature>
<accession>A0A9N9RRX0</accession>
<gene>
    <name evidence="11" type="ORF">CHIRRI_LOCUS5388</name>
</gene>
<sequence length="647" mass="72336">MDDKEALTVSYSLSINEDLSKSDDNSNVFSRSISLRSYNKWSPAEHGVTLAWRDVSVYATKGTKKIKRIINGCSGAITSGSLIALMGSSGAGKSTLMSALAYRSTPGTVVDGDILVNGCQVGPFMRRMSGFVHQDDIFFGSLTVIEHLTIMAHLKLDRRVKSDEIAYTIRDLLERTGLTSCMHTKIGEDGEGKVLSGGEKKRLSFATELLTHPAILFCDEPTTGLDSYNAQKIVETLQDLAERRNTAILCTIHQPSSQLFAMFDQVLLLTEGRVAFFGDPTDAIEFFAENGYKCPVNYNPADYLIGVLSTEYGQSERSAQRTSSRICDLFAVSEAAHQRDLLVNLEIHMHESGVYQIEDEMSNFKPPLALTTIYWLVWRFFVTTIRDPTIQNLRILQKIGIALMAGLCYGGTIDLSQTGVQAIQGILFLFVSENTFSPMYSVLAFFPQMFPIFLREIKSGLYTTDQFYIANVIAMLPGLIVEPLIFIMIAYWLAALRPTLFAFVITIISSALVMNVSCACGMFFSAAFNSVPMAMAYLVPFDYILMITSGVFIRLETLTPLLSFLPYFSWLMYGNEAMSIVQWEDVNNIPCIDSNSTDIPCFKTGDEVLEHYSFKSSHLFMDIFSMCLLYIGFHTLGYIFLQRRTRK</sequence>
<evidence type="ECO:0000256" key="1">
    <source>
        <dbReference type="ARBA" id="ARBA00004141"/>
    </source>
</evidence>
<dbReference type="FunFam" id="3.40.50.300:FF:001581">
    <property type="entry name" value="Blast:Protein scarlet"/>
    <property type="match status" value="1"/>
</dbReference>
<dbReference type="PROSITE" id="PS50893">
    <property type="entry name" value="ABC_TRANSPORTER_2"/>
    <property type="match status" value="1"/>
</dbReference>
<organism evidence="11 12">
    <name type="scientific">Chironomus riparius</name>
    <dbReference type="NCBI Taxonomy" id="315576"/>
    <lineage>
        <taxon>Eukaryota</taxon>
        <taxon>Metazoa</taxon>
        <taxon>Ecdysozoa</taxon>
        <taxon>Arthropoda</taxon>
        <taxon>Hexapoda</taxon>
        <taxon>Insecta</taxon>
        <taxon>Pterygota</taxon>
        <taxon>Neoptera</taxon>
        <taxon>Endopterygota</taxon>
        <taxon>Diptera</taxon>
        <taxon>Nematocera</taxon>
        <taxon>Chironomoidea</taxon>
        <taxon>Chironomidae</taxon>
        <taxon>Chironominae</taxon>
        <taxon>Chironomus</taxon>
    </lineage>
</organism>
<feature type="transmembrane region" description="Helical" evidence="9">
    <location>
        <begin position="500"/>
        <end position="524"/>
    </location>
</feature>
<dbReference type="SMART" id="SM00382">
    <property type="entry name" value="AAA"/>
    <property type="match status" value="1"/>
</dbReference>
<dbReference type="OrthoDB" id="66620at2759"/>
<reference evidence="11" key="1">
    <citation type="submission" date="2022-01" db="EMBL/GenBank/DDBJ databases">
        <authorList>
            <person name="King R."/>
        </authorList>
    </citation>
    <scope>NUCLEOTIDE SEQUENCE</scope>
</reference>
<keyword evidence="3" id="KW-0813">Transport</keyword>
<comment type="similarity">
    <text evidence="2">Belongs to the ABC transporter superfamily. ABCG family. Eye pigment precursor importer (TC 3.A.1.204) subfamily.</text>
</comment>
<protein>
    <recommendedName>
        <fullName evidence="10">ABC transporter domain-containing protein</fullName>
    </recommendedName>
</protein>
<dbReference type="InterPro" id="IPR017871">
    <property type="entry name" value="ABC_transporter-like_CS"/>
</dbReference>
<dbReference type="PANTHER" id="PTHR48041:SF139">
    <property type="entry name" value="PROTEIN SCARLET"/>
    <property type="match status" value="1"/>
</dbReference>
<dbReference type="PANTHER" id="PTHR48041">
    <property type="entry name" value="ABC TRANSPORTER G FAMILY MEMBER 28"/>
    <property type="match status" value="1"/>
</dbReference>
<evidence type="ECO:0000256" key="3">
    <source>
        <dbReference type="ARBA" id="ARBA00022448"/>
    </source>
</evidence>
<evidence type="ECO:0000256" key="8">
    <source>
        <dbReference type="ARBA" id="ARBA00023136"/>
    </source>
</evidence>
<evidence type="ECO:0000313" key="11">
    <source>
        <dbReference type="EMBL" id="CAG9802481.1"/>
    </source>
</evidence>
<dbReference type="Pfam" id="PF01061">
    <property type="entry name" value="ABC2_membrane"/>
    <property type="match status" value="1"/>
</dbReference>
<keyword evidence="6" id="KW-0067">ATP-binding</keyword>
<dbReference type="InterPro" id="IPR027417">
    <property type="entry name" value="P-loop_NTPase"/>
</dbReference>
<evidence type="ECO:0000256" key="2">
    <source>
        <dbReference type="ARBA" id="ARBA00005814"/>
    </source>
</evidence>
<dbReference type="InterPro" id="IPR003593">
    <property type="entry name" value="AAA+_ATPase"/>
</dbReference>
<evidence type="ECO:0000256" key="6">
    <source>
        <dbReference type="ARBA" id="ARBA00022840"/>
    </source>
</evidence>
<dbReference type="InterPro" id="IPR043926">
    <property type="entry name" value="ABCG_dom"/>
</dbReference>
<dbReference type="Pfam" id="PF19055">
    <property type="entry name" value="ABC2_membrane_7"/>
    <property type="match status" value="1"/>
</dbReference>
<dbReference type="GO" id="GO:0005886">
    <property type="term" value="C:plasma membrane"/>
    <property type="evidence" value="ECO:0007669"/>
    <property type="project" value="TreeGrafter"/>
</dbReference>
<keyword evidence="12" id="KW-1185">Reference proteome</keyword>
<reference evidence="11" key="2">
    <citation type="submission" date="2022-10" db="EMBL/GenBank/DDBJ databases">
        <authorList>
            <consortium name="ENA_rothamsted_submissions"/>
            <consortium name="culmorum"/>
            <person name="King R."/>
        </authorList>
    </citation>
    <scope>NUCLEOTIDE SEQUENCE</scope>
</reference>
<feature type="transmembrane region" description="Helical" evidence="9">
    <location>
        <begin position="619"/>
        <end position="641"/>
    </location>
</feature>
<feature type="transmembrane region" description="Helical" evidence="9">
    <location>
        <begin position="467"/>
        <end position="494"/>
    </location>
</feature>
<evidence type="ECO:0000256" key="7">
    <source>
        <dbReference type="ARBA" id="ARBA00022989"/>
    </source>
</evidence>
<dbReference type="InterPro" id="IPR050352">
    <property type="entry name" value="ABCG_transporters"/>
</dbReference>
<dbReference type="InterPro" id="IPR013525">
    <property type="entry name" value="ABC2_TM"/>
</dbReference>
<dbReference type="Proteomes" id="UP001153620">
    <property type="component" value="Chromosome 2"/>
</dbReference>
<dbReference type="EMBL" id="OU895878">
    <property type="protein sequence ID" value="CAG9802481.1"/>
    <property type="molecule type" value="Genomic_DNA"/>
</dbReference>
<evidence type="ECO:0000313" key="12">
    <source>
        <dbReference type="Proteomes" id="UP001153620"/>
    </source>
</evidence>
<keyword evidence="4 9" id="KW-0812">Transmembrane</keyword>
<evidence type="ECO:0000256" key="5">
    <source>
        <dbReference type="ARBA" id="ARBA00022741"/>
    </source>
</evidence>
<feature type="transmembrane region" description="Helical" evidence="9">
    <location>
        <begin position="536"/>
        <end position="555"/>
    </location>
</feature>
<dbReference type="GO" id="GO:0016887">
    <property type="term" value="F:ATP hydrolysis activity"/>
    <property type="evidence" value="ECO:0007669"/>
    <property type="project" value="InterPro"/>
</dbReference>
<dbReference type="Pfam" id="PF00005">
    <property type="entry name" value="ABC_tran"/>
    <property type="match status" value="1"/>
</dbReference>
<dbReference type="SUPFAM" id="SSF52540">
    <property type="entry name" value="P-loop containing nucleoside triphosphate hydrolases"/>
    <property type="match status" value="1"/>
</dbReference>
<evidence type="ECO:0000259" key="10">
    <source>
        <dbReference type="PROSITE" id="PS50893"/>
    </source>
</evidence>
<evidence type="ECO:0000256" key="9">
    <source>
        <dbReference type="SAM" id="Phobius"/>
    </source>
</evidence>
<dbReference type="GO" id="GO:0140359">
    <property type="term" value="F:ABC-type transporter activity"/>
    <property type="evidence" value="ECO:0007669"/>
    <property type="project" value="InterPro"/>
</dbReference>
<dbReference type="GO" id="GO:0030659">
    <property type="term" value="C:cytoplasmic vesicle membrane"/>
    <property type="evidence" value="ECO:0007669"/>
    <property type="project" value="TreeGrafter"/>
</dbReference>
<dbReference type="PROSITE" id="PS00211">
    <property type="entry name" value="ABC_TRANSPORTER_1"/>
    <property type="match status" value="1"/>
</dbReference>
<dbReference type="GO" id="GO:0005524">
    <property type="term" value="F:ATP binding"/>
    <property type="evidence" value="ECO:0007669"/>
    <property type="project" value="UniProtKB-KW"/>
</dbReference>
<dbReference type="InterPro" id="IPR003439">
    <property type="entry name" value="ABC_transporter-like_ATP-bd"/>
</dbReference>
<name>A0A9N9RRX0_9DIPT</name>
<comment type="subcellular location">
    <subcellularLocation>
        <location evidence="1">Membrane</location>
        <topology evidence="1">Multi-pass membrane protein</topology>
    </subcellularLocation>
</comment>
<keyword evidence="7 9" id="KW-1133">Transmembrane helix</keyword>
<dbReference type="AlphaFoldDB" id="A0A9N9RRX0"/>
<keyword evidence="8 9" id="KW-0472">Membrane</keyword>
<keyword evidence="5" id="KW-0547">Nucleotide-binding</keyword>
<proteinExistence type="inferred from homology"/>
<dbReference type="Gene3D" id="3.40.50.300">
    <property type="entry name" value="P-loop containing nucleotide triphosphate hydrolases"/>
    <property type="match status" value="1"/>
</dbReference>